<proteinExistence type="predicted"/>
<reference evidence="1" key="1">
    <citation type="submission" date="2022-04" db="EMBL/GenBank/DDBJ databases">
        <authorList>
            <person name="Xu L."/>
            <person name="Lv Z."/>
        </authorList>
    </citation>
    <scope>NUCLEOTIDE SEQUENCE</scope>
    <source>
        <strain evidence="1">LV_2022a</strain>
    </source>
</reference>
<dbReference type="Proteomes" id="UP001292079">
    <property type="component" value="Unassembled WGS sequence"/>
</dbReference>
<protein>
    <submittedName>
        <fullName evidence="1">Uncharacterized protein</fullName>
    </submittedName>
</protein>
<sequence length="126" mass="14388">MTTYNETKHYIIKLHEITDIVNKLQLNIFRILRSYVVANGKYLKRDKIDVLQNEIFHDEEECGVSDQEASGYEVPEKLSTKTVHRNSSSSKSFSCSSSSALLTTSYVSKQTVPPVLSRQFNKININ</sequence>
<name>A0AAE1Z8T6_SCHME</name>
<evidence type="ECO:0000313" key="2">
    <source>
        <dbReference type="Proteomes" id="UP001292079"/>
    </source>
</evidence>
<evidence type="ECO:0000313" key="1">
    <source>
        <dbReference type="EMBL" id="KAK4469731.1"/>
    </source>
</evidence>
<keyword evidence="2" id="KW-1185">Reference proteome</keyword>
<reference evidence="1" key="2">
    <citation type="journal article" date="2023" name="Infect Dis Poverty">
        <title>Chromosome-scale genome of the human blood fluke Schistosoma mekongi and its implications for public health.</title>
        <authorList>
            <person name="Zhou M."/>
            <person name="Xu L."/>
            <person name="Xu D."/>
            <person name="Chen W."/>
            <person name="Khan J."/>
            <person name="Hu Y."/>
            <person name="Huang H."/>
            <person name="Wei H."/>
            <person name="Zhang Y."/>
            <person name="Chusongsang P."/>
            <person name="Tanasarnprasert K."/>
            <person name="Hu X."/>
            <person name="Limpanont Y."/>
            <person name="Lv Z."/>
        </authorList>
    </citation>
    <scope>NUCLEOTIDE SEQUENCE</scope>
    <source>
        <strain evidence="1">LV_2022a</strain>
    </source>
</reference>
<dbReference type="AlphaFoldDB" id="A0AAE1Z8T6"/>
<gene>
    <name evidence="1" type="ORF">MN116_007254</name>
</gene>
<accession>A0AAE1Z8T6</accession>
<organism evidence="1 2">
    <name type="scientific">Schistosoma mekongi</name>
    <name type="common">Parasitic worm</name>
    <dbReference type="NCBI Taxonomy" id="38744"/>
    <lineage>
        <taxon>Eukaryota</taxon>
        <taxon>Metazoa</taxon>
        <taxon>Spiralia</taxon>
        <taxon>Lophotrochozoa</taxon>
        <taxon>Platyhelminthes</taxon>
        <taxon>Trematoda</taxon>
        <taxon>Digenea</taxon>
        <taxon>Strigeidida</taxon>
        <taxon>Schistosomatoidea</taxon>
        <taxon>Schistosomatidae</taxon>
        <taxon>Schistosoma</taxon>
    </lineage>
</organism>
<comment type="caution">
    <text evidence="1">The sequence shown here is derived from an EMBL/GenBank/DDBJ whole genome shotgun (WGS) entry which is preliminary data.</text>
</comment>
<dbReference type="EMBL" id="JALJAT010000005">
    <property type="protein sequence ID" value="KAK4469731.1"/>
    <property type="molecule type" value="Genomic_DNA"/>
</dbReference>